<organism evidence="1 2">
    <name type="scientific">Guyparkeria halophila</name>
    <dbReference type="NCBI Taxonomy" id="47960"/>
    <lineage>
        <taxon>Bacteria</taxon>
        <taxon>Pseudomonadati</taxon>
        <taxon>Pseudomonadota</taxon>
        <taxon>Gammaproteobacteria</taxon>
        <taxon>Chromatiales</taxon>
        <taxon>Thioalkalibacteraceae</taxon>
        <taxon>Guyparkeria</taxon>
    </lineage>
</organism>
<dbReference type="EMBL" id="CP046415">
    <property type="protein sequence ID" value="QGT77757.1"/>
    <property type="molecule type" value="Genomic_DNA"/>
</dbReference>
<dbReference type="InterPro" id="IPR011004">
    <property type="entry name" value="Trimer_LpxA-like_sf"/>
</dbReference>
<keyword evidence="2" id="KW-1185">Reference proteome</keyword>
<dbReference type="Gene3D" id="2.160.10.10">
    <property type="entry name" value="Hexapeptide repeat proteins"/>
    <property type="match status" value="1"/>
</dbReference>
<gene>
    <name evidence="1" type="ORF">GM160_01980</name>
</gene>
<dbReference type="InterPro" id="IPR047324">
    <property type="entry name" value="LbH_gamma_CA-like"/>
</dbReference>
<evidence type="ECO:0000313" key="1">
    <source>
        <dbReference type="EMBL" id="QGT77757.1"/>
    </source>
</evidence>
<dbReference type="InterPro" id="IPR050484">
    <property type="entry name" value="Transf_Hexapept/Carb_Anhydrase"/>
</dbReference>
<reference evidence="1 2" key="1">
    <citation type="submission" date="2019-11" db="EMBL/GenBank/DDBJ databases">
        <authorList>
            <person name="Zhang J."/>
            <person name="Sun C."/>
        </authorList>
    </citation>
    <scope>NUCLEOTIDE SEQUENCE [LARGE SCALE GENOMIC DNA]</scope>
    <source>
        <strain evidence="2">sp2</strain>
    </source>
</reference>
<dbReference type="KEGG" id="ghl:GM160_01980"/>
<dbReference type="SUPFAM" id="SSF51161">
    <property type="entry name" value="Trimeric LpxA-like enzymes"/>
    <property type="match status" value="1"/>
</dbReference>
<dbReference type="PANTHER" id="PTHR13061">
    <property type="entry name" value="DYNACTIN SUBUNIT P25"/>
    <property type="match status" value="1"/>
</dbReference>
<dbReference type="InterPro" id="IPR001451">
    <property type="entry name" value="Hexapep"/>
</dbReference>
<name>A0A6I6D0Z7_9GAMM</name>
<dbReference type="PANTHER" id="PTHR13061:SF56">
    <property type="entry name" value="PROTEIN YRDA"/>
    <property type="match status" value="1"/>
</dbReference>
<protein>
    <submittedName>
        <fullName evidence="1">Gamma carbonic anhydrase family protein</fullName>
    </submittedName>
</protein>
<dbReference type="CDD" id="cd04645">
    <property type="entry name" value="LbH_gamma_CA_like"/>
    <property type="match status" value="1"/>
</dbReference>
<dbReference type="Proteomes" id="UP000427716">
    <property type="component" value="Chromosome"/>
</dbReference>
<dbReference type="AlphaFoldDB" id="A0A6I6D0Z7"/>
<evidence type="ECO:0000313" key="2">
    <source>
        <dbReference type="Proteomes" id="UP000427716"/>
    </source>
</evidence>
<accession>A0A6I6D0Z7</accession>
<sequence>MIRNFQAKLPTVAEDCWVDPTAVVIGDVVLDEGVSVWPNAVLRGDVQQIRAGRLTNLQDGVIVHVNQPSAAHPQGMPCRIGEEVTVGHRAILHACTVGNRVLVGMGAIVMDDVVVEDEVIIAAGSVVSPGKVLESGHLYVGAPARKIRPLSDEEREHLVESARFYRELAQDHRASG</sequence>
<proteinExistence type="predicted"/>
<dbReference type="Pfam" id="PF00132">
    <property type="entry name" value="Hexapep"/>
    <property type="match status" value="2"/>
</dbReference>
<dbReference type="RefSeq" id="WP_136866694.1">
    <property type="nucleotide sequence ID" value="NZ_CP046415.1"/>
</dbReference>